<proteinExistence type="predicted"/>
<accession>A0A382YU72</accession>
<protein>
    <recommendedName>
        <fullName evidence="1">[acyl-carrier-protein] S-malonyltransferase</fullName>
        <ecNumber evidence="1">2.3.1.39</ecNumber>
    </recommendedName>
</protein>
<feature type="non-terminal residue" evidence="6">
    <location>
        <position position="138"/>
    </location>
</feature>
<dbReference type="AlphaFoldDB" id="A0A382YU72"/>
<reference evidence="6" key="1">
    <citation type="submission" date="2018-05" db="EMBL/GenBank/DDBJ databases">
        <authorList>
            <person name="Lanie J.A."/>
            <person name="Ng W.-L."/>
            <person name="Kazmierczak K.M."/>
            <person name="Andrzejewski T.M."/>
            <person name="Davidsen T.M."/>
            <person name="Wayne K.J."/>
            <person name="Tettelin H."/>
            <person name="Glass J.I."/>
            <person name="Rusch D."/>
            <person name="Podicherti R."/>
            <person name="Tsui H.-C.T."/>
            <person name="Winkler M.E."/>
        </authorList>
    </citation>
    <scope>NUCLEOTIDE SEQUENCE</scope>
</reference>
<evidence type="ECO:0000259" key="5">
    <source>
        <dbReference type="Pfam" id="PF00698"/>
    </source>
</evidence>
<sequence>MIDSRVAKLGKRGAAMVFPGQGAQSTGMGRRTYDTSQAARDTYSEASEIVGVDLARICFESDEDALASTHNTQPAVLTTSLATYRAMKEKLDEINFKIDPQFFGGHSMGMFTAAVASGALSFKDSLGLILERSRLMGS</sequence>
<gene>
    <name evidence="6" type="ORF">METZ01_LOCUS439666</name>
</gene>
<evidence type="ECO:0000256" key="2">
    <source>
        <dbReference type="ARBA" id="ARBA00022679"/>
    </source>
</evidence>
<evidence type="ECO:0000256" key="1">
    <source>
        <dbReference type="ARBA" id="ARBA00013258"/>
    </source>
</evidence>
<dbReference type="InterPro" id="IPR016035">
    <property type="entry name" value="Acyl_Trfase/lysoPLipase"/>
</dbReference>
<dbReference type="InterPro" id="IPR001227">
    <property type="entry name" value="Ac_transferase_dom_sf"/>
</dbReference>
<dbReference type="GO" id="GO:0006633">
    <property type="term" value="P:fatty acid biosynthetic process"/>
    <property type="evidence" value="ECO:0007669"/>
    <property type="project" value="TreeGrafter"/>
</dbReference>
<dbReference type="GO" id="GO:0005829">
    <property type="term" value="C:cytosol"/>
    <property type="evidence" value="ECO:0007669"/>
    <property type="project" value="TreeGrafter"/>
</dbReference>
<dbReference type="PANTHER" id="PTHR42681">
    <property type="entry name" value="MALONYL-COA-ACYL CARRIER PROTEIN TRANSACYLASE, MITOCHONDRIAL"/>
    <property type="match status" value="1"/>
</dbReference>
<dbReference type="EC" id="2.3.1.39" evidence="1"/>
<dbReference type="GO" id="GO:0004314">
    <property type="term" value="F:[acyl-carrier-protein] S-malonyltransferase activity"/>
    <property type="evidence" value="ECO:0007669"/>
    <property type="project" value="UniProtKB-EC"/>
</dbReference>
<dbReference type="SUPFAM" id="SSF52151">
    <property type="entry name" value="FabD/lysophospholipase-like"/>
    <property type="match status" value="1"/>
</dbReference>
<keyword evidence="2" id="KW-0808">Transferase</keyword>
<evidence type="ECO:0000313" key="6">
    <source>
        <dbReference type="EMBL" id="SVD86812.1"/>
    </source>
</evidence>
<evidence type="ECO:0000256" key="4">
    <source>
        <dbReference type="ARBA" id="ARBA00048462"/>
    </source>
</evidence>
<dbReference type="InterPro" id="IPR050858">
    <property type="entry name" value="Mal-CoA-ACP_Trans/PKS_FabD"/>
</dbReference>
<dbReference type="EMBL" id="UINC01178579">
    <property type="protein sequence ID" value="SVD86812.1"/>
    <property type="molecule type" value="Genomic_DNA"/>
</dbReference>
<feature type="domain" description="Malonyl-CoA:ACP transacylase (MAT)" evidence="5">
    <location>
        <begin position="17"/>
        <end position="136"/>
    </location>
</feature>
<dbReference type="Gene3D" id="3.40.366.10">
    <property type="entry name" value="Malonyl-Coenzyme A Acyl Carrier Protein, domain 2"/>
    <property type="match status" value="1"/>
</dbReference>
<keyword evidence="3" id="KW-0012">Acyltransferase</keyword>
<evidence type="ECO:0000256" key="3">
    <source>
        <dbReference type="ARBA" id="ARBA00023315"/>
    </source>
</evidence>
<dbReference type="InterPro" id="IPR014043">
    <property type="entry name" value="Acyl_transferase_dom"/>
</dbReference>
<organism evidence="6">
    <name type="scientific">marine metagenome</name>
    <dbReference type="NCBI Taxonomy" id="408172"/>
    <lineage>
        <taxon>unclassified sequences</taxon>
        <taxon>metagenomes</taxon>
        <taxon>ecological metagenomes</taxon>
    </lineage>
</organism>
<comment type="catalytic activity">
    <reaction evidence="4">
        <text>holo-[ACP] + malonyl-CoA = malonyl-[ACP] + CoA</text>
        <dbReference type="Rhea" id="RHEA:41792"/>
        <dbReference type="Rhea" id="RHEA-COMP:9623"/>
        <dbReference type="Rhea" id="RHEA-COMP:9685"/>
        <dbReference type="ChEBI" id="CHEBI:57287"/>
        <dbReference type="ChEBI" id="CHEBI:57384"/>
        <dbReference type="ChEBI" id="CHEBI:64479"/>
        <dbReference type="ChEBI" id="CHEBI:78449"/>
        <dbReference type="EC" id="2.3.1.39"/>
    </reaction>
</comment>
<name>A0A382YU72_9ZZZZ</name>
<dbReference type="PANTHER" id="PTHR42681:SF1">
    <property type="entry name" value="MALONYL-COA-ACYL CARRIER PROTEIN TRANSACYLASE, MITOCHONDRIAL"/>
    <property type="match status" value="1"/>
</dbReference>
<dbReference type="Pfam" id="PF00698">
    <property type="entry name" value="Acyl_transf_1"/>
    <property type="match status" value="1"/>
</dbReference>